<evidence type="ECO:0000256" key="1">
    <source>
        <dbReference type="SAM" id="MobiDB-lite"/>
    </source>
</evidence>
<accession>A0AAV9VNP3</accession>
<dbReference type="AlphaFoldDB" id="A0AAV9VNP3"/>
<evidence type="ECO:0000313" key="2">
    <source>
        <dbReference type="EMBL" id="KAK6363658.1"/>
    </source>
</evidence>
<feature type="compositionally biased region" description="Basic and acidic residues" evidence="1">
    <location>
        <begin position="455"/>
        <end position="471"/>
    </location>
</feature>
<feature type="compositionally biased region" description="Basic and acidic residues" evidence="1">
    <location>
        <begin position="307"/>
        <end position="325"/>
    </location>
</feature>
<sequence>MQFPASKSAVLHRNVAHRAACLALYRRLLKHAQNTTSSPLLTPPLTPPQLQQSLKSIITREFKNYRSRTPLIQIRAALTFGQKAERCLRLATASSPDPIELARLSAFLNLHRQKRSNKDDSKKPLVRLQAANITVQPSPKPKTTKPVPPNILQLPFDLRFKPTIIGGNTIPFVRYTGTKQSPELSGILNKKLKQKLKRDDLLESLRLEREYADAEDVFENEVWNQAGREWRKENPELSPANDGQYKTELVKAQMDLQLKMWAHQVSVWERSGECMDRIEDHKRRVKEFMDNLKAERMKEKGLVPKVEAVEGDKAKQAPERIRKSAVDTLDSTQTSDSSAAEPRVETGAREAVDAQMDALNAQLEAAGLKPEPQTPEPKKTPRSESKKQERGRPLLNFGSIDPQMDALNAQLEAAGFKPTSRTTKPPKHNNRNTPRNPQTSRQKSRQPSNNNNKTNDNKPNKPHQNLKEFRGTPRPKRLPSPGRREDGRPSRQELRKENFIPEQHGDGAMLAGKGKRSRIGLDIAKVFGAEEPGSRAVKRKENAAAKSRPYAKALDDIFDDSWANDGRSA</sequence>
<organism evidence="2 3">
    <name type="scientific">Orbilia blumenaviensis</name>
    <dbReference type="NCBI Taxonomy" id="1796055"/>
    <lineage>
        <taxon>Eukaryota</taxon>
        <taxon>Fungi</taxon>
        <taxon>Dikarya</taxon>
        <taxon>Ascomycota</taxon>
        <taxon>Pezizomycotina</taxon>
        <taxon>Orbiliomycetes</taxon>
        <taxon>Orbiliales</taxon>
        <taxon>Orbiliaceae</taxon>
        <taxon>Orbilia</taxon>
    </lineage>
</organism>
<feature type="compositionally biased region" description="Basic and acidic residues" evidence="1">
    <location>
        <begin position="376"/>
        <end position="392"/>
    </location>
</feature>
<proteinExistence type="predicted"/>
<comment type="caution">
    <text evidence="2">The sequence shown here is derived from an EMBL/GenBank/DDBJ whole genome shotgun (WGS) entry which is preliminary data.</text>
</comment>
<feature type="region of interest" description="Disordered" evidence="1">
    <location>
        <begin position="307"/>
        <end position="347"/>
    </location>
</feature>
<feature type="compositionally biased region" description="Basic and acidic residues" evidence="1">
    <location>
        <begin position="482"/>
        <end position="505"/>
    </location>
</feature>
<gene>
    <name evidence="2" type="ORF">TWF730_001079</name>
</gene>
<protein>
    <submittedName>
        <fullName evidence="2">Uncharacterized protein</fullName>
    </submittedName>
</protein>
<name>A0AAV9VNP3_9PEZI</name>
<feature type="compositionally biased region" description="Low complexity" evidence="1">
    <location>
        <begin position="327"/>
        <end position="338"/>
    </location>
</feature>
<evidence type="ECO:0000313" key="3">
    <source>
        <dbReference type="Proteomes" id="UP001373714"/>
    </source>
</evidence>
<dbReference type="EMBL" id="JAVHNS010000001">
    <property type="protein sequence ID" value="KAK6363658.1"/>
    <property type="molecule type" value="Genomic_DNA"/>
</dbReference>
<dbReference type="Proteomes" id="UP001373714">
    <property type="component" value="Unassembled WGS sequence"/>
</dbReference>
<feature type="compositionally biased region" description="Polar residues" evidence="1">
    <location>
        <begin position="431"/>
        <end position="441"/>
    </location>
</feature>
<reference evidence="2 3" key="1">
    <citation type="submission" date="2019-10" db="EMBL/GenBank/DDBJ databases">
        <authorList>
            <person name="Palmer J.M."/>
        </authorList>
    </citation>
    <scope>NUCLEOTIDE SEQUENCE [LARGE SCALE GENOMIC DNA]</scope>
    <source>
        <strain evidence="2 3">TWF730</strain>
    </source>
</reference>
<feature type="region of interest" description="Disordered" evidence="1">
    <location>
        <begin position="365"/>
        <end position="513"/>
    </location>
</feature>
<keyword evidence="3" id="KW-1185">Reference proteome</keyword>